<protein>
    <submittedName>
        <fullName evidence="1">Uncharacterized protein</fullName>
    </submittedName>
</protein>
<sequence>MRAETDPVLSFSIEHRQRERNAAVADAVAALATEPHQHGGKGA</sequence>
<proteinExistence type="predicted"/>
<evidence type="ECO:0000313" key="1">
    <source>
        <dbReference type="EMBL" id="MBB5725785.1"/>
    </source>
</evidence>
<keyword evidence="2" id="KW-1185">Reference proteome</keyword>
<evidence type="ECO:0000313" key="2">
    <source>
        <dbReference type="Proteomes" id="UP000560131"/>
    </source>
</evidence>
<dbReference type="Proteomes" id="UP000560131">
    <property type="component" value="Unassembled WGS sequence"/>
</dbReference>
<dbReference type="EMBL" id="JACIJN010000005">
    <property type="protein sequence ID" value="MBB5725785.1"/>
    <property type="molecule type" value="Genomic_DNA"/>
</dbReference>
<reference evidence="1 2" key="1">
    <citation type="submission" date="2020-08" db="EMBL/GenBank/DDBJ databases">
        <title>Genomic Encyclopedia of Type Strains, Phase IV (KMG-IV): sequencing the most valuable type-strain genomes for metagenomic binning, comparative biology and taxonomic classification.</title>
        <authorList>
            <person name="Goeker M."/>
        </authorList>
    </citation>
    <scope>NUCLEOTIDE SEQUENCE [LARGE SCALE GENOMIC DNA]</scope>
    <source>
        <strain evidence="1 2">DSM 101535</strain>
    </source>
</reference>
<accession>A0ABR6N6I2</accession>
<name>A0ABR6N6I2_9SPHN</name>
<gene>
    <name evidence="1" type="ORF">FHS97_001717</name>
</gene>
<comment type="caution">
    <text evidence="1">The sequence shown here is derived from an EMBL/GenBank/DDBJ whole genome shotgun (WGS) entry which is preliminary data.</text>
</comment>
<organism evidence="1 2">
    <name type="scientific">Sphingomonas endophytica</name>
    <dbReference type="NCBI Taxonomy" id="869719"/>
    <lineage>
        <taxon>Bacteria</taxon>
        <taxon>Pseudomonadati</taxon>
        <taxon>Pseudomonadota</taxon>
        <taxon>Alphaproteobacteria</taxon>
        <taxon>Sphingomonadales</taxon>
        <taxon>Sphingomonadaceae</taxon>
        <taxon>Sphingomonas</taxon>
    </lineage>
</organism>